<accession>A0A9N9B6J6</accession>
<proteinExistence type="predicted"/>
<dbReference type="AlphaFoldDB" id="A0A9N9B6J6"/>
<dbReference type="Proteomes" id="UP000789706">
    <property type="component" value="Unassembled WGS sequence"/>
</dbReference>
<protein>
    <submittedName>
        <fullName evidence="1">681_t:CDS:1</fullName>
    </submittedName>
</protein>
<evidence type="ECO:0000313" key="2">
    <source>
        <dbReference type="Proteomes" id="UP000789706"/>
    </source>
</evidence>
<comment type="caution">
    <text evidence="1">The sequence shown here is derived from an EMBL/GenBank/DDBJ whole genome shotgun (WGS) entry which is preliminary data.</text>
</comment>
<name>A0A9N9B6J6_9GLOM</name>
<organism evidence="1 2">
    <name type="scientific">Diversispora eburnea</name>
    <dbReference type="NCBI Taxonomy" id="1213867"/>
    <lineage>
        <taxon>Eukaryota</taxon>
        <taxon>Fungi</taxon>
        <taxon>Fungi incertae sedis</taxon>
        <taxon>Mucoromycota</taxon>
        <taxon>Glomeromycotina</taxon>
        <taxon>Glomeromycetes</taxon>
        <taxon>Diversisporales</taxon>
        <taxon>Diversisporaceae</taxon>
        <taxon>Diversispora</taxon>
    </lineage>
</organism>
<keyword evidence="2" id="KW-1185">Reference proteome</keyword>
<reference evidence="1" key="1">
    <citation type="submission" date="2021-06" db="EMBL/GenBank/DDBJ databases">
        <authorList>
            <person name="Kallberg Y."/>
            <person name="Tangrot J."/>
            <person name="Rosling A."/>
        </authorList>
    </citation>
    <scope>NUCLEOTIDE SEQUENCE</scope>
    <source>
        <strain evidence="1">AZ414A</strain>
    </source>
</reference>
<dbReference type="EMBL" id="CAJVPK010000862">
    <property type="protein sequence ID" value="CAG8555307.1"/>
    <property type="molecule type" value="Genomic_DNA"/>
</dbReference>
<evidence type="ECO:0000313" key="1">
    <source>
        <dbReference type="EMBL" id="CAG8555307.1"/>
    </source>
</evidence>
<sequence>MHALFVADMHLNDLRYDKGKLANEDVAKGIVAIMSLLGPSLKSAAYL</sequence>
<gene>
    <name evidence="1" type="ORF">DEBURN_LOCUS7308</name>
</gene>